<sequence>MRIVVAIGGNALLRRGERPDATVQVDHIRAAAEALAPLALRHQLIICHGNGPQVGMLSLESENDPELTHPYPFDALVAQTQGMIGYWLAQSLRNAGVTKPVMSLVTQTLVDPSDPAFATPTKFVGPGYPHRQAQRLADRHGWTIAVDGDRWRRVVASPEPLRIIEQESIDGLLDHEAIVICGGGGGIPVSEDGAGQLQGVEAVVDKDATAALLAVAVKADRLLILTDVPAVMEGFGTPQATPLRRLALDGLAALHFPAGSMGPKIAACQHFVGATGRTAAIGSLDDAAAVLAGRAGTVVVPHDSSDASSGIREGAPASLQS</sequence>
<dbReference type="CDD" id="cd04235">
    <property type="entry name" value="AAK_CK"/>
    <property type="match status" value="1"/>
</dbReference>
<dbReference type="NCBIfam" id="NF009008">
    <property type="entry name" value="PRK12354.1"/>
    <property type="match status" value="1"/>
</dbReference>
<organism evidence="7 8">
    <name type="scientific">Streptomyces fildesensis</name>
    <dbReference type="NCBI Taxonomy" id="375757"/>
    <lineage>
        <taxon>Bacteria</taxon>
        <taxon>Bacillati</taxon>
        <taxon>Actinomycetota</taxon>
        <taxon>Actinomycetes</taxon>
        <taxon>Kitasatosporales</taxon>
        <taxon>Streptomycetaceae</taxon>
        <taxon>Streptomyces</taxon>
    </lineage>
</organism>
<keyword evidence="8" id="KW-1185">Reference proteome</keyword>
<feature type="region of interest" description="Disordered" evidence="5">
    <location>
        <begin position="302"/>
        <end position="321"/>
    </location>
</feature>
<evidence type="ECO:0000256" key="5">
    <source>
        <dbReference type="SAM" id="MobiDB-lite"/>
    </source>
</evidence>
<dbReference type="PANTHER" id="PTHR30409:SF1">
    <property type="entry name" value="CARBAMATE KINASE-RELATED"/>
    <property type="match status" value="1"/>
</dbReference>
<evidence type="ECO:0000313" key="7">
    <source>
        <dbReference type="EMBL" id="MFI9103032.1"/>
    </source>
</evidence>
<comment type="similarity">
    <text evidence="1 4">Belongs to the carbamate kinase family.</text>
</comment>
<dbReference type="SUPFAM" id="SSF53633">
    <property type="entry name" value="Carbamate kinase-like"/>
    <property type="match status" value="1"/>
</dbReference>
<evidence type="ECO:0000256" key="2">
    <source>
        <dbReference type="ARBA" id="ARBA00022679"/>
    </source>
</evidence>
<name>A0ABW8CAX2_9ACTN</name>
<evidence type="ECO:0000259" key="6">
    <source>
        <dbReference type="Pfam" id="PF00696"/>
    </source>
</evidence>
<dbReference type="Pfam" id="PF00696">
    <property type="entry name" value="AA_kinase"/>
    <property type="match status" value="1"/>
</dbReference>
<keyword evidence="3 4" id="KW-0418">Kinase</keyword>
<dbReference type="EMBL" id="JBITYG010000006">
    <property type="protein sequence ID" value="MFI9103032.1"/>
    <property type="molecule type" value="Genomic_DNA"/>
</dbReference>
<dbReference type="PRINTS" id="PR01469">
    <property type="entry name" value="CARBMTKINASE"/>
</dbReference>
<dbReference type="RefSeq" id="WP_399651445.1">
    <property type="nucleotide sequence ID" value="NZ_JBITYG010000006.1"/>
</dbReference>
<reference evidence="7 8" key="1">
    <citation type="submission" date="2024-10" db="EMBL/GenBank/DDBJ databases">
        <title>The Natural Products Discovery Center: Release of the First 8490 Sequenced Strains for Exploring Actinobacteria Biosynthetic Diversity.</title>
        <authorList>
            <person name="Kalkreuter E."/>
            <person name="Kautsar S.A."/>
            <person name="Yang D."/>
            <person name="Bader C.D."/>
            <person name="Teijaro C.N."/>
            <person name="Fluegel L."/>
            <person name="Davis C.M."/>
            <person name="Simpson J.R."/>
            <person name="Lauterbach L."/>
            <person name="Steele A.D."/>
            <person name="Gui C."/>
            <person name="Meng S."/>
            <person name="Li G."/>
            <person name="Viehrig K."/>
            <person name="Ye F."/>
            <person name="Su P."/>
            <person name="Kiefer A.F."/>
            <person name="Nichols A."/>
            <person name="Cepeda A.J."/>
            <person name="Yan W."/>
            <person name="Fan B."/>
            <person name="Jiang Y."/>
            <person name="Adhikari A."/>
            <person name="Zheng C.-J."/>
            <person name="Schuster L."/>
            <person name="Cowan T.M."/>
            <person name="Smanski M.J."/>
            <person name="Chevrette M.G."/>
            <person name="De Carvalho L.P.S."/>
            <person name="Shen B."/>
        </authorList>
    </citation>
    <scope>NUCLEOTIDE SEQUENCE [LARGE SCALE GENOMIC DNA]</scope>
    <source>
        <strain evidence="7 8">NPDC053399</strain>
    </source>
</reference>
<dbReference type="PANTHER" id="PTHR30409">
    <property type="entry name" value="CARBAMATE KINASE"/>
    <property type="match status" value="1"/>
</dbReference>
<dbReference type="InterPro" id="IPR001048">
    <property type="entry name" value="Asp/Glu/Uridylate_kinase"/>
</dbReference>
<dbReference type="PIRSF" id="PIRSF000723">
    <property type="entry name" value="Carbamate_kin"/>
    <property type="match status" value="1"/>
</dbReference>
<accession>A0ABW8CAX2</accession>
<protein>
    <recommendedName>
        <fullName evidence="4">Carbamate kinase</fullName>
    </recommendedName>
</protein>
<dbReference type="InterPro" id="IPR036393">
    <property type="entry name" value="AceGlu_kinase-like_sf"/>
</dbReference>
<evidence type="ECO:0000256" key="4">
    <source>
        <dbReference type="PIRNR" id="PIRNR000723"/>
    </source>
</evidence>
<dbReference type="InterPro" id="IPR003964">
    <property type="entry name" value="Carb_kinase"/>
</dbReference>
<dbReference type="Proteomes" id="UP001614394">
    <property type="component" value="Unassembled WGS sequence"/>
</dbReference>
<dbReference type="GO" id="GO:0008804">
    <property type="term" value="F:carbamate kinase activity"/>
    <property type="evidence" value="ECO:0007669"/>
    <property type="project" value="UniProtKB-EC"/>
</dbReference>
<gene>
    <name evidence="7" type="ORF">ACIGXA_21165</name>
</gene>
<dbReference type="Gene3D" id="3.40.1160.10">
    <property type="entry name" value="Acetylglutamate kinase-like"/>
    <property type="match status" value="1"/>
</dbReference>
<keyword evidence="2 4" id="KW-0808">Transferase</keyword>
<comment type="caution">
    <text evidence="7">The sequence shown here is derived from an EMBL/GenBank/DDBJ whole genome shotgun (WGS) entry which is preliminary data.</text>
</comment>
<evidence type="ECO:0000313" key="8">
    <source>
        <dbReference type="Proteomes" id="UP001614394"/>
    </source>
</evidence>
<proteinExistence type="inferred from homology"/>
<feature type="domain" description="Aspartate/glutamate/uridylate kinase" evidence="6">
    <location>
        <begin position="1"/>
        <end position="279"/>
    </location>
</feature>
<evidence type="ECO:0000256" key="1">
    <source>
        <dbReference type="ARBA" id="ARBA00011066"/>
    </source>
</evidence>
<evidence type="ECO:0000256" key="3">
    <source>
        <dbReference type="ARBA" id="ARBA00022777"/>
    </source>
</evidence>